<dbReference type="KEGG" id="ccb:Clocel_2537"/>
<dbReference type="STRING" id="573061.Clocel_2537"/>
<name>D9SQP3_CLOC7</name>
<dbReference type="InterPro" id="IPR001789">
    <property type="entry name" value="Sig_transdc_resp-reg_receiver"/>
</dbReference>
<dbReference type="Pfam" id="PF00072">
    <property type="entry name" value="Response_reg"/>
    <property type="match status" value="1"/>
</dbReference>
<reference evidence="6 7" key="1">
    <citation type="submission" date="2010-08" db="EMBL/GenBank/DDBJ databases">
        <title>Complete sequence of Clostridium cellulovorans 743B.</title>
        <authorList>
            <consortium name="US DOE Joint Genome Institute"/>
            <person name="Lucas S."/>
            <person name="Copeland A."/>
            <person name="Lapidus A."/>
            <person name="Cheng J.-F."/>
            <person name="Bruce D."/>
            <person name="Goodwin L."/>
            <person name="Pitluck S."/>
            <person name="Chertkov O."/>
            <person name="Detter J.C."/>
            <person name="Han C."/>
            <person name="Tapia R."/>
            <person name="Land M."/>
            <person name="Hauser L."/>
            <person name="Chang Y.-J."/>
            <person name="Jeffries C."/>
            <person name="Kyrpides N."/>
            <person name="Ivanova N."/>
            <person name="Mikhailova N."/>
            <person name="Hemme C.L."/>
            <person name="Woyke T."/>
        </authorList>
    </citation>
    <scope>NUCLEOTIDE SEQUENCE [LARGE SCALE GENOMIC DNA]</scope>
    <source>
        <strain evidence="7">ATCC 35296 / DSM 3052 / OCM 3 / 743B</strain>
    </source>
</reference>
<dbReference type="SUPFAM" id="SSF52172">
    <property type="entry name" value="CheY-like"/>
    <property type="match status" value="1"/>
</dbReference>
<accession>D9SQP3</accession>
<gene>
    <name evidence="6" type="ordered locus">Clocel_2537</name>
</gene>
<dbReference type="EMBL" id="CP002160">
    <property type="protein sequence ID" value="ADL52249.1"/>
    <property type="molecule type" value="Genomic_DNA"/>
</dbReference>
<dbReference type="SMART" id="SM00448">
    <property type="entry name" value="REC"/>
    <property type="match status" value="1"/>
</dbReference>
<dbReference type="HOGENOM" id="CLU_000445_69_15_9"/>
<feature type="modified residue" description="4-aspartylphosphate" evidence="4">
    <location>
        <position position="53"/>
    </location>
</feature>
<organism evidence="6 7">
    <name type="scientific">Clostridium cellulovorans (strain ATCC 35296 / DSM 3052 / OCM 3 / 743B)</name>
    <dbReference type="NCBI Taxonomy" id="573061"/>
    <lineage>
        <taxon>Bacteria</taxon>
        <taxon>Bacillati</taxon>
        <taxon>Bacillota</taxon>
        <taxon>Clostridia</taxon>
        <taxon>Eubacteriales</taxon>
        <taxon>Clostridiaceae</taxon>
        <taxon>Clostridium</taxon>
    </lineage>
</organism>
<evidence type="ECO:0000256" key="2">
    <source>
        <dbReference type="ARBA" id="ARBA00022553"/>
    </source>
</evidence>
<dbReference type="RefSeq" id="WP_013291776.1">
    <property type="nucleotide sequence ID" value="NC_014393.1"/>
</dbReference>
<dbReference type="Proteomes" id="UP000002730">
    <property type="component" value="Chromosome"/>
</dbReference>
<evidence type="ECO:0000256" key="1">
    <source>
        <dbReference type="ARBA" id="ARBA00018672"/>
    </source>
</evidence>
<feature type="domain" description="Response regulatory" evidence="5">
    <location>
        <begin position="2"/>
        <end position="106"/>
    </location>
</feature>
<evidence type="ECO:0000313" key="7">
    <source>
        <dbReference type="Proteomes" id="UP000002730"/>
    </source>
</evidence>
<dbReference type="PANTHER" id="PTHR44591:SF3">
    <property type="entry name" value="RESPONSE REGULATORY DOMAIN-CONTAINING PROTEIN"/>
    <property type="match status" value="1"/>
</dbReference>
<dbReference type="InterPro" id="IPR050595">
    <property type="entry name" value="Bact_response_regulator"/>
</dbReference>
<dbReference type="eggNOG" id="COG0745">
    <property type="taxonomic scope" value="Bacteria"/>
</dbReference>
<evidence type="ECO:0000259" key="5">
    <source>
        <dbReference type="PROSITE" id="PS50110"/>
    </source>
</evidence>
<dbReference type="InterPro" id="IPR011006">
    <property type="entry name" value="CheY-like_superfamily"/>
</dbReference>
<dbReference type="PROSITE" id="PS50110">
    <property type="entry name" value="RESPONSE_REGULATORY"/>
    <property type="match status" value="1"/>
</dbReference>
<keyword evidence="7" id="KW-1185">Reference proteome</keyword>
<sequence length="106" mass="11849">MKILIVDDSKFNIITAQEVISTSGINCSTITANSGEEALNIIDSENVDIILLDIVMPGLTGIETLETIRKSKKNIIIIMFTSITDKKYLEKSFELGANVKRKNRRF</sequence>
<dbReference type="GO" id="GO:0000160">
    <property type="term" value="P:phosphorelay signal transduction system"/>
    <property type="evidence" value="ECO:0007669"/>
    <property type="project" value="InterPro"/>
</dbReference>
<keyword evidence="2 4" id="KW-0597">Phosphoprotein</keyword>
<dbReference type="Gene3D" id="3.40.50.2300">
    <property type="match status" value="1"/>
</dbReference>
<protein>
    <recommendedName>
        <fullName evidence="1">Stage 0 sporulation protein A homolog</fullName>
    </recommendedName>
</protein>
<dbReference type="PANTHER" id="PTHR44591">
    <property type="entry name" value="STRESS RESPONSE REGULATOR PROTEIN 1"/>
    <property type="match status" value="1"/>
</dbReference>
<dbReference type="AlphaFoldDB" id="D9SQP3"/>
<proteinExistence type="predicted"/>
<evidence type="ECO:0000256" key="3">
    <source>
        <dbReference type="ARBA" id="ARBA00024867"/>
    </source>
</evidence>
<comment type="function">
    <text evidence="3">May play the central regulatory role in sporulation. It may be an element of the effector pathway responsible for the activation of sporulation genes in response to nutritional stress. Spo0A may act in concert with spo0H (a sigma factor) to control the expression of some genes that are critical to the sporulation process.</text>
</comment>
<evidence type="ECO:0000256" key="4">
    <source>
        <dbReference type="PROSITE-ProRule" id="PRU00169"/>
    </source>
</evidence>
<evidence type="ECO:0000313" key="6">
    <source>
        <dbReference type="EMBL" id="ADL52249.1"/>
    </source>
</evidence>
<dbReference type="CDD" id="cd00156">
    <property type="entry name" value="REC"/>
    <property type="match status" value="1"/>
</dbReference>
<dbReference type="OrthoDB" id="9790669at2"/>